<dbReference type="EMBL" id="NCKV01000361">
    <property type="protein sequence ID" value="RWS30827.1"/>
    <property type="molecule type" value="Genomic_DNA"/>
</dbReference>
<sequence length="938" mass="100875">ANDGKDESPLDLSCKRNSESHSPVASTAKVARLESPGNASPWNYSMPRAVTPPKASRRTSSPSGTSATMSALRNGKLKTGANIGSNKHVVGASLSTASVTSRSSSSSHGRQNPWQTQWINRSSEQTRDVFTCVWCKESFRSLQEMTEHMKASPRCGMAGMQQAAAVVATVNSTQNSNVASSAAPPSSSASPGVGTGSNTSTASAGATQSVNSGKEPMSSAVLAKNSMNLPRKLVRGQDVWLGRGAEQTRQILKCMWCGQSFKSLDDMTRHMRVTQHYTNIISQEQIISWKTPEDKLAQAQVNAVLTCKVCDESFGSLKELSIHIVKNAHYKEHIIRSMTEGGHGRRRQTRERRKKSLPVRKLLELERMELKPSDSASRESDGKKSANGGSNQKEAEEKKSDGYSDTPFSETASTRSALMSNSMISCDECNEKIDAKNFIVHIKTCKSVASIAKSDDIKSPCSSTGSRPASGPPCSEPAENSTGGTLNANETGETANTESAKRVGDNDAAGESGSVLSAIERLIEKSFDTKSRRNQTTGILQRLGIDEEVCPPWQNISGSQSHFPSWSSMKDFGACKDRKSISPVPSATSSSFAKENGSIDSSPESSCDDSNSSCSSTVGVHLNANSTNATNTKLSFPISSLISNEEQSVCRQQVSSPQSICSSSSAETPQMPSTPPLALHKKFNSKTAKVRSVSESSDETKMKASQINDRTDRNEKCVKNEKNERCEKKRTEKGCKSSRKRSDSQSSVPERDSSKSPNIHKSTENSDGQQQCSQSFHPLMELQKLLDKTDSGSKKQSNNSAVNAKSASSNSLLAFNWAFSEATTGCTSNPCTTSAAGRSSPASTANQSSSQSQPNCIKCAFCETQFVSKGAYRHHLSKIHFISNDKEGKETEKNSKLVTPTPDAGNGTSSATQSGPESPHSKFLKYTELAKQLSSKYV</sequence>
<evidence type="ECO:0000256" key="7">
    <source>
        <dbReference type="ARBA" id="ARBA00022833"/>
    </source>
</evidence>
<feature type="compositionally biased region" description="Basic and acidic residues" evidence="13">
    <location>
        <begin position="361"/>
        <end position="384"/>
    </location>
</feature>
<keyword evidence="10" id="KW-0804">Transcription</keyword>
<feature type="region of interest" description="Disordered" evidence="13">
    <location>
        <begin position="455"/>
        <end position="511"/>
    </location>
</feature>
<feature type="compositionally biased region" description="Polar residues" evidence="13">
    <location>
        <begin position="478"/>
        <end position="498"/>
    </location>
</feature>
<comment type="similarity">
    <text evidence="1">Belongs to the teashirt C2H2-type zinc-finger protein family.</text>
</comment>
<dbReference type="GO" id="GO:0005634">
    <property type="term" value="C:nucleus"/>
    <property type="evidence" value="ECO:0007669"/>
    <property type="project" value="TreeGrafter"/>
</dbReference>
<feature type="compositionally biased region" description="Polar residues" evidence="13">
    <location>
        <begin position="108"/>
        <end position="120"/>
    </location>
</feature>
<feature type="region of interest" description="Disordered" evidence="13">
    <location>
        <begin position="659"/>
        <end position="771"/>
    </location>
</feature>
<feature type="compositionally biased region" description="Low complexity" evidence="13">
    <location>
        <begin position="598"/>
        <end position="613"/>
    </location>
</feature>
<feature type="compositionally biased region" description="Basic residues" evidence="13">
    <location>
        <begin position="344"/>
        <end position="358"/>
    </location>
</feature>
<feature type="compositionally biased region" description="Low complexity" evidence="13">
    <location>
        <begin position="179"/>
        <end position="191"/>
    </location>
</feature>
<evidence type="ECO:0000256" key="10">
    <source>
        <dbReference type="ARBA" id="ARBA00023163"/>
    </source>
</evidence>
<dbReference type="GO" id="GO:0008270">
    <property type="term" value="F:zinc ion binding"/>
    <property type="evidence" value="ECO:0007669"/>
    <property type="project" value="UniProtKB-KW"/>
</dbReference>
<dbReference type="InterPro" id="IPR013087">
    <property type="entry name" value="Znf_C2H2_type"/>
</dbReference>
<dbReference type="InterPro" id="IPR041661">
    <property type="entry name" value="ZN622/Rei1/Reh1_Znf-C2H2"/>
</dbReference>
<dbReference type="InterPro" id="IPR027008">
    <property type="entry name" value="Teashirt_fam"/>
</dbReference>
<feature type="compositionally biased region" description="Polar residues" evidence="13">
    <location>
        <begin position="826"/>
        <end position="837"/>
    </location>
</feature>
<dbReference type="GO" id="GO:0000981">
    <property type="term" value="F:DNA-binding transcription factor activity, RNA polymerase II-specific"/>
    <property type="evidence" value="ECO:0007669"/>
    <property type="project" value="TreeGrafter"/>
</dbReference>
<keyword evidence="9" id="KW-0238">DNA-binding</keyword>
<evidence type="ECO:0000256" key="12">
    <source>
        <dbReference type="PROSITE-ProRule" id="PRU00042"/>
    </source>
</evidence>
<reference evidence="15 16" key="1">
    <citation type="journal article" date="2018" name="Gigascience">
        <title>Genomes of trombidid mites reveal novel predicted allergens and laterally-transferred genes associated with secondary metabolism.</title>
        <authorList>
            <person name="Dong X."/>
            <person name="Chaisiri K."/>
            <person name="Xia D."/>
            <person name="Armstrong S.D."/>
            <person name="Fang Y."/>
            <person name="Donnelly M.J."/>
            <person name="Kadowaki T."/>
            <person name="McGarry J.W."/>
            <person name="Darby A.C."/>
            <person name="Makepeace B.L."/>
        </authorList>
    </citation>
    <scope>NUCLEOTIDE SEQUENCE [LARGE SCALE GENOMIC DNA]</scope>
    <source>
        <strain evidence="15">UoL-UT</strain>
    </source>
</reference>
<feature type="compositionally biased region" description="Basic and acidic residues" evidence="13">
    <location>
        <begin position="709"/>
        <end position="754"/>
    </location>
</feature>
<protein>
    <submittedName>
        <fullName evidence="15">Protein tiptop-like protein</fullName>
    </submittedName>
</protein>
<dbReference type="Proteomes" id="UP000288716">
    <property type="component" value="Unassembled WGS sequence"/>
</dbReference>
<dbReference type="PROSITE" id="PS50157">
    <property type="entry name" value="ZINC_FINGER_C2H2_2"/>
    <property type="match status" value="1"/>
</dbReference>
<dbReference type="PANTHER" id="PTHR12487">
    <property type="entry name" value="TEASHIRT-RELATED"/>
    <property type="match status" value="1"/>
</dbReference>
<dbReference type="SMART" id="SM00355">
    <property type="entry name" value="ZnF_C2H2"/>
    <property type="match status" value="4"/>
</dbReference>
<feature type="compositionally biased region" description="Basic and acidic residues" evidence="13">
    <location>
        <begin position="1"/>
        <end position="19"/>
    </location>
</feature>
<keyword evidence="3" id="KW-0678">Repressor</keyword>
<name>A0A443STH4_9ACAR</name>
<feature type="compositionally biased region" description="Polar residues" evidence="13">
    <location>
        <begin position="755"/>
        <end position="771"/>
    </location>
</feature>
<feature type="region of interest" description="Disordered" evidence="13">
    <location>
        <begin position="886"/>
        <end position="923"/>
    </location>
</feature>
<organism evidence="15 16">
    <name type="scientific">Leptotrombidium deliense</name>
    <dbReference type="NCBI Taxonomy" id="299467"/>
    <lineage>
        <taxon>Eukaryota</taxon>
        <taxon>Metazoa</taxon>
        <taxon>Ecdysozoa</taxon>
        <taxon>Arthropoda</taxon>
        <taxon>Chelicerata</taxon>
        <taxon>Arachnida</taxon>
        <taxon>Acari</taxon>
        <taxon>Acariformes</taxon>
        <taxon>Trombidiformes</taxon>
        <taxon>Prostigmata</taxon>
        <taxon>Anystina</taxon>
        <taxon>Parasitengona</taxon>
        <taxon>Trombiculoidea</taxon>
        <taxon>Trombiculidae</taxon>
        <taxon>Leptotrombidium</taxon>
    </lineage>
</organism>
<dbReference type="Gene3D" id="3.30.160.60">
    <property type="entry name" value="Classic Zinc Finger"/>
    <property type="match status" value="1"/>
</dbReference>
<keyword evidence="7" id="KW-0862">Zinc</keyword>
<dbReference type="GO" id="GO:0003677">
    <property type="term" value="F:DNA binding"/>
    <property type="evidence" value="ECO:0007669"/>
    <property type="project" value="UniProtKB-KW"/>
</dbReference>
<keyword evidence="2" id="KW-0217">Developmental protein</keyword>
<feature type="region of interest" description="Disordered" evidence="13">
    <location>
        <begin position="176"/>
        <end position="218"/>
    </location>
</feature>
<dbReference type="STRING" id="299467.A0A443STH4"/>
<feature type="region of interest" description="Disordered" evidence="13">
    <location>
        <begin position="94"/>
        <end position="120"/>
    </location>
</feature>
<feature type="region of interest" description="Disordered" evidence="13">
    <location>
        <begin position="336"/>
        <end position="411"/>
    </location>
</feature>
<feature type="domain" description="C2H2-type" evidence="14">
    <location>
        <begin position="252"/>
        <end position="276"/>
    </location>
</feature>
<dbReference type="VEuPathDB" id="VectorBase:LDEU001213"/>
<dbReference type="Pfam" id="PF12756">
    <property type="entry name" value="zf-C2H2_2"/>
    <property type="match status" value="1"/>
</dbReference>
<feature type="compositionally biased region" description="Polar residues" evidence="13">
    <location>
        <begin position="906"/>
        <end position="916"/>
    </location>
</feature>
<evidence type="ECO:0000256" key="4">
    <source>
        <dbReference type="ARBA" id="ARBA00022723"/>
    </source>
</evidence>
<dbReference type="PROSITE" id="PS00028">
    <property type="entry name" value="ZINC_FINGER_C2H2_1"/>
    <property type="match status" value="3"/>
</dbReference>
<accession>A0A443STH4</accession>
<keyword evidence="8" id="KW-0805">Transcription regulation</keyword>
<dbReference type="AlphaFoldDB" id="A0A443STH4"/>
<evidence type="ECO:0000256" key="5">
    <source>
        <dbReference type="ARBA" id="ARBA00022737"/>
    </source>
</evidence>
<gene>
    <name evidence="15" type="ORF">B4U80_06853</name>
</gene>
<evidence type="ECO:0000256" key="8">
    <source>
        <dbReference type="ARBA" id="ARBA00023015"/>
    </source>
</evidence>
<feature type="compositionally biased region" description="Polar residues" evidence="13">
    <location>
        <begin position="196"/>
        <end position="212"/>
    </location>
</feature>
<feature type="region of interest" description="Disordered" evidence="13">
    <location>
        <begin position="826"/>
        <end position="853"/>
    </location>
</feature>
<keyword evidence="6 12" id="KW-0863">Zinc-finger</keyword>
<keyword evidence="5" id="KW-0677">Repeat</keyword>
<evidence type="ECO:0000256" key="3">
    <source>
        <dbReference type="ARBA" id="ARBA00022491"/>
    </source>
</evidence>
<feature type="compositionally biased region" description="Polar residues" evidence="13">
    <location>
        <begin position="58"/>
        <end position="69"/>
    </location>
</feature>
<evidence type="ECO:0000256" key="2">
    <source>
        <dbReference type="ARBA" id="ARBA00022473"/>
    </source>
</evidence>
<evidence type="ECO:0000256" key="11">
    <source>
        <dbReference type="ARBA" id="ARBA00023242"/>
    </source>
</evidence>
<dbReference type="PANTHER" id="PTHR12487:SF7">
    <property type="entry name" value="PROTEIN TEASHIRT-RELATED"/>
    <property type="match status" value="1"/>
</dbReference>
<dbReference type="OrthoDB" id="5815793at2759"/>
<feature type="region of interest" description="Disordered" evidence="13">
    <location>
        <begin position="577"/>
        <end position="613"/>
    </location>
</feature>
<evidence type="ECO:0000256" key="9">
    <source>
        <dbReference type="ARBA" id="ARBA00023125"/>
    </source>
</evidence>
<feature type="compositionally biased region" description="Low complexity" evidence="13">
    <location>
        <begin position="581"/>
        <end position="591"/>
    </location>
</feature>
<evidence type="ECO:0000256" key="6">
    <source>
        <dbReference type="ARBA" id="ARBA00022771"/>
    </source>
</evidence>
<comment type="caution">
    <text evidence="15">The sequence shown here is derived from an EMBL/GenBank/DDBJ whole genome shotgun (WGS) entry which is preliminary data.</text>
</comment>
<evidence type="ECO:0000256" key="13">
    <source>
        <dbReference type="SAM" id="MobiDB-lite"/>
    </source>
</evidence>
<evidence type="ECO:0000259" key="14">
    <source>
        <dbReference type="PROSITE" id="PS50157"/>
    </source>
</evidence>
<keyword evidence="16" id="KW-1185">Reference proteome</keyword>
<proteinExistence type="inferred from homology"/>
<evidence type="ECO:0000313" key="16">
    <source>
        <dbReference type="Proteomes" id="UP000288716"/>
    </source>
</evidence>
<keyword evidence="11" id="KW-0539">Nucleus</keyword>
<evidence type="ECO:0000256" key="1">
    <source>
        <dbReference type="ARBA" id="ARBA00007158"/>
    </source>
</evidence>
<feature type="non-terminal residue" evidence="15">
    <location>
        <position position="1"/>
    </location>
</feature>
<feature type="compositionally biased region" description="Basic and acidic residues" evidence="13">
    <location>
        <begin position="393"/>
        <end position="402"/>
    </location>
</feature>
<feature type="compositionally biased region" description="Low complexity" evidence="13">
    <location>
        <begin position="94"/>
        <end position="107"/>
    </location>
</feature>
<evidence type="ECO:0000313" key="15">
    <source>
        <dbReference type="EMBL" id="RWS30827.1"/>
    </source>
</evidence>
<feature type="region of interest" description="Disordered" evidence="13">
    <location>
        <begin position="1"/>
        <end position="69"/>
    </location>
</feature>
<keyword evidence="4" id="KW-0479">Metal-binding</keyword>
<feature type="compositionally biased region" description="Low complexity" evidence="13">
    <location>
        <begin position="839"/>
        <end position="853"/>
    </location>
</feature>
<feature type="compositionally biased region" description="Basic and acidic residues" evidence="13">
    <location>
        <begin position="886"/>
        <end position="895"/>
    </location>
</feature>